<evidence type="ECO:0000313" key="10">
    <source>
        <dbReference type="Proteomes" id="UP001589667"/>
    </source>
</evidence>
<evidence type="ECO:0000256" key="5">
    <source>
        <dbReference type="ARBA" id="ARBA00022898"/>
    </source>
</evidence>
<dbReference type="InterPro" id="IPR015424">
    <property type="entry name" value="PyrdxlP-dep_Trfase"/>
</dbReference>
<evidence type="ECO:0000313" key="9">
    <source>
        <dbReference type="EMBL" id="MFB9643744.1"/>
    </source>
</evidence>
<dbReference type="Gene3D" id="3.40.640.10">
    <property type="entry name" value="Type I PLP-dependent aspartate aminotransferase-like (Major domain)"/>
    <property type="match status" value="1"/>
</dbReference>
<organism evidence="9 10">
    <name type="scientific">Agromyces lapidis</name>
    <dbReference type="NCBI Taxonomy" id="279574"/>
    <lineage>
        <taxon>Bacteria</taxon>
        <taxon>Bacillati</taxon>
        <taxon>Actinomycetota</taxon>
        <taxon>Actinomycetes</taxon>
        <taxon>Micrococcales</taxon>
        <taxon>Microbacteriaceae</taxon>
        <taxon>Agromyces</taxon>
    </lineage>
</organism>
<dbReference type="Pfam" id="PF00202">
    <property type="entry name" value="Aminotran_3"/>
    <property type="match status" value="1"/>
</dbReference>
<dbReference type="RefSeq" id="WP_157425501.1">
    <property type="nucleotide sequence ID" value="NZ_BAAANI010000003.1"/>
</dbReference>
<sequence>MNATNAELFARAQAAIPGGVNSPVRAFRSVGGTPRFLVSAKGAYVTDAEGRDYVDLVAGWGPAILGHADPRVVEAVQDAAARGLSFGSSTPAETELAELVEARVAPVEQLRLVSTGTEATMSAIRLARGFTGRDLLVKFAGHYHGHSDGLLAEAGSGLATFALPGSAGVPADIAALTLVVPYNDLDALAAVFAEHGDRIAAVIVEAAAANMGVVPPAPGFNRALVELAHANGALVISDEVLTGFRVSASGWWGREARHEASAYTPDLMTFGKVIGGGMPVAALGGRAEIMQRLAPLGPVYQAGTLSGNPVAVAAGIATLRGADAEVYAKLDAAAETISEATSAALAAEGVAHRVQRAGNLFSFVFGEALATAEVRDYATVLRQESWRYAPFFHAMLDQGVSLPPSVFEAWFVTAAHDDAAIARIVDALPAAARAAAAATPS</sequence>
<keyword evidence="10" id="KW-1185">Reference proteome</keyword>
<comment type="catalytic activity">
    <reaction evidence="1 8">
        <text>(S)-4-amino-5-oxopentanoate = 5-aminolevulinate</text>
        <dbReference type="Rhea" id="RHEA:14265"/>
        <dbReference type="ChEBI" id="CHEBI:57501"/>
        <dbReference type="ChEBI" id="CHEBI:356416"/>
        <dbReference type="EC" id="5.4.3.8"/>
    </reaction>
</comment>
<evidence type="ECO:0000256" key="8">
    <source>
        <dbReference type="HAMAP-Rule" id="MF_00375"/>
    </source>
</evidence>
<dbReference type="Proteomes" id="UP001589667">
    <property type="component" value="Unassembled WGS sequence"/>
</dbReference>
<accession>A0ABV5STR8</accession>
<dbReference type="InterPro" id="IPR004639">
    <property type="entry name" value="4pyrrol_synth_GluAld_NH2Trfase"/>
</dbReference>
<comment type="caution">
    <text evidence="9">The sequence shown here is derived from an EMBL/GenBank/DDBJ whole genome shotgun (WGS) entry which is preliminary data.</text>
</comment>
<evidence type="ECO:0000256" key="6">
    <source>
        <dbReference type="ARBA" id="ARBA00023235"/>
    </source>
</evidence>
<comment type="subunit">
    <text evidence="8">Homodimer.</text>
</comment>
<comment type="subcellular location">
    <subcellularLocation>
        <location evidence="8">Cytoplasm</location>
    </subcellularLocation>
</comment>
<keyword evidence="7 8" id="KW-0627">Porphyrin biosynthesis</keyword>
<dbReference type="NCBIfam" id="TIGR00713">
    <property type="entry name" value="hemL"/>
    <property type="match status" value="1"/>
</dbReference>
<evidence type="ECO:0000256" key="4">
    <source>
        <dbReference type="ARBA" id="ARBA00008981"/>
    </source>
</evidence>
<evidence type="ECO:0000256" key="7">
    <source>
        <dbReference type="ARBA" id="ARBA00023244"/>
    </source>
</evidence>
<dbReference type="GO" id="GO:0042286">
    <property type="term" value="F:glutamate-1-semialdehyde 2,1-aminomutase activity"/>
    <property type="evidence" value="ECO:0007669"/>
    <property type="project" value="UniProtKB-EC"/>
</dbReference>
<dbReference type="InterPro" id="IPR015422">
    <property type="entry name" value="PyrdxlP-dep_Trfase_small"/>
</dbReference>
<evidence type="ECO:0000256" key="1">
    <source>
        <dbReference type="ARBA" id="ARBA00001579"/>
    </source>
</evidence>
<dbReference type="EC" id="5.4.3.8" evidence="8"/>
<dbReference type="PANTHER" id="PTHR43713:SF3">
    <property type="entry name" value="GLUTAMATE-1-SEMIALDEHYDE 2,1-AMINOMUTASE 1, CHLOROPLASTIC-RELATED"/>
    <property type="match status" value="1"/>
</dbReference>
<name>A0ABV5STR8_9MICO</name>
<keyword evidence="8" id="KW-0963">Cytoplasm</keyword>
<evidence type="ECO:0000256" key="2">
    <source>
        <dbReference type="ARBA" id="ARBA00001933"/>
    </source>
</evidence>
<comment type="pathway">
    <text evidence="3">Porphyrin-containing compound metabolism; protoporphyrin-IX biosynthesis; 5-aminolevulinate from L-glutamyl-tRNA(Glu): step 2/2.</text>
</comment>
<keyword evidence="6 8" id="KW-0413">Isomerase</keyword>
<protein>
    <recommendedName>
        <fullName evidence="8">Glutamate-1-semialdehyde 2,1-aminomutase</fullName>
        <shortName evidence="8">GSA</shortName>
        <ecNumber evidence="8">5.4.3.8</ecNumber>
    </recommendedName>
    <alternativeName>
        <fullName evidence="8">Glutamate-1-semialdehyde aminotransferase</fullName>
        <shortName evidence="8">GSA-AT</shortName>
    </alternativeName>
</protein>
<dbReference type="EMBL" id="JBHMBL010000003">
    <property type="protein sequence ID" value="MFB9643744.1"/>
    <property type="molecule type" value="Genomic_DNA"/>
</dbReference>
<dbReference type="CDD" id="cd00610">
    <property type="entry name" value="OAT_like"/>
    <property type="match status" value="1"/>
</dbReference>
<gene>
    <name evidence="8 9" type="primary">hemL</name>
    <name evidence="9" type="ORF">ACFFQV_15730</name>
</gene>
<proteinExistence type="inferred from homology"/>
<dbReference type="SUPFAM" id="SSF53383">
    <property type="entry name" value="PLP-dependent transferases"/>
    <property type="match status" value="1"/>
</dbReference>
<reference evidence="9 10" key="1">
    <citation type="submission" date="2024-09" db="EMBL/GenBank/DDBJ databases">
        <authorList>
            <person name="Sun Q."/>
            <person name="Mori K."/>
        </authorList>
    </citation>
    <scope>NUCLEOTIDE SEQUENCE [LARGE SCALE GENOMIC DNA]</scope>
    <source>
        <strain evidence="9 10">JCM 14321</strain>
    </source>
</reference>
<dbReference type="InterPro" id="IPR005814">
    <property type="entry name" value="Aminotrans_3"/>
</dbReference>
<dbReference type="HAMAP" id="MF_00375">
    <property type="entry name" value="HemL_aminotrans_3"/>
    <property type="match status" value="1"/>
</dbReference>
<dbReference type="NCBIfam" id="NF000818">
    <property type="entry name" value="PRK00062.1"/>
    <property type="match status" value="1"/>
</dbReference>
<keyword evidence="5 8" id="KW-0663">Pyridoxal phosphate</keyword>
<comment type="cofactor">
    <cofactor evidence="2 8">
        <name>pyridoxal 5'-phosphate</name>
        <dbReference type="ChEBI" id="CHEBI:597326"/>
    </cofactor>
</comment>
<dbReference type="InterPro" id="IPR015421">
    <property type="entry name" value="PyrdxlP-dep_Trfase_major"/>
</dbReference>
<dbReference type="Gene3D" id="3.90.1150.10">
    <property type="entry name" value="Aspartate Aminotransferase, domain 1"/>
    <property type="match status" value="1"/>
</dbReference>
<evidence type="ECO:0000256" key="3">
    <source>
        <dbReference type="ARBA" id="ARBA00004819"/>
    </source>
</evidence>
<comment type="similarity">
    <text evidence="4 8">Belongs to the class-III pyridoxal-phosphate-dependent aminotransferase family. HemL subfamily.</text>
</comment>
<dbReference type="PANTHER" id="PTHR43713">
    <property type="entry name" value="GLUTAMATE-1-SEMIALDEHYDE 2,1-AMINOMUTASE"/>
    <property type="match status" value="1"/>
</dbReference>
<feature type="modified residue" description="N6-(pyridoxal phosphate)lysine" evidence="8">
    <location>
        <position position="272"/>
    </location>
</feature>